<accession>A0ABR2Z463</accession>
<dbReference type="EMBL" id="JALJOT010000001">
    <property type="protein sequence ID" value="KAK9918750.1"/>
    <property type="molecule type" value="Genomic_DNA"/>
</dbReference>
<dbReference type="PANTHER" id="PTHR48070:SF6">
    <property type="entry name" value="ESTERASE OVCA2"/>
    <property type="match status" value="1"/>
</dbReference>
<evidence type="ECO:0000313" key="4">
    <source>
        <dbReference type="Proteomes" id="UP001491310"/>
    </source>
</evidence>
<dbReference type="PANTHER" id="PTHR48070">
    <property type="entry name" value="ESTERASE OVCA2"/>
    <property type="match status" value="1"/>
</dbReference>
<evidence type="ECO:0000256" key="1">
    <source>
        <dbReference type="ARBA" id="ARBA00022801"/>
    </source>
</evidence>
<dbReference type="InterPro" id="IPR005645">
    <property type="entry name" value="FSH-like_dom"/>
</dbReference>
<protein>
    <recommendedName>
        <fullName evidence="2">Serine hydrolase domain-containing protein</fullName>
    </recommendedName>
</protein>
<keyword evidence="4" id="KW-1185">Reference proteome</keyword>
<name>A0ABR2Z463_9CHLO</name>
<feature type="domain" description="Serine hydrolase" evidence="2">
    <location>
        <begin position="9"/>
        <end position="214"/>
    </location>
</feature>
<reference evidence="3 4" key="1">
    <citation type="journal article" date="2024" name="Nat. Commun.">
        <title>Phylogenomics reveals the evolutionary origins of lichenization in chlorophyte algae.</title>
        <authorList>
            <person name="Puginier C."/>
            <person name="Libourel C."/>
            <person name="Otte J."/>
            <person name="Skaloud P."/>
            <person name="Haon M."/>
            <person name="Grisel S."/>
            <person name="Petersen M."/>
            <person name="Berrin J.G."/>
            <person name="Delaux P.M."/>
            <person name="Dal Grande F."/>
            <person name="Keller J."/>
        </authorList>
    </citation>
    <scope>NUCLEOTIDE SEQUENCE [LARGE SCALE GENOMIC DNA]</scope>
    <source>
        <strain evidence="3 4">SAG 216-7</strain>
    </source>
</reference>
<dbReference type="Proteomes" id="UP001491310">
    <property type="component" value="Unassembled WGS sequence"/>
</dbReference>
<dbReference type="Pfam" id="PF03959">
    <property type="entry name" value="FSH1"/>
    <property type="match status" value="1"/>
</dbReference>
<evidence type="ECO:0000259" key="2">
    <source>
        <dbReference type="Pfam" id="PF03959"/>
    </source>
</evidence>
<dbReference type="InterPro" id="IPR029058">
    <property type="entry name" value="AB_hydrolase_fold"/>
</dbReference>
<dbReference type="SUPFAM" id="SSF53474">
    <property type="entry name" value="alpha/beta-Hydrolases"/>
    <property type="match status" value="1"/>
</dbReference>
<organism evidence="3 4">
    <name type="scientific">Coccomyxa subellipsoidea</name>
    <dbReference type="NCBI Taxonomy" id="248742"/>
    <lineage>
        <taxon>Eukaryota</taxon>
        <taxon>Viridiplantae</taxon>
        <taxon>Chlorophyta</taxon>
        <taxon>core chlorophytes</taxon>
        <taxon>Trebouxiophyceae</taxon>
        <taxon>Trebouxiophyceae incertae sedis</taxon>
        <taxon>Coccomyxaceae</taxon>
        <taxon>Coccomyxa</taxon>
    </lineage>
</organism>
<dbReference type="Gene3D" id="3.40.50.1820">
    <property type="entry name" value="alpha/beta hydrolase"/>
    <property type="match status" value="1"/>
</dbReference>
<evidence type="ECO:0000313" key="3">
    <source>
        <dbReference type="EMBL" id="KAK9918750.1"/>
    </source>
</evidence>
<keyword evidence="1" id="KW-0378">Hydrolase</keyword>
<comment type="caution">
    <text evidence="3">The sequence shown here is derived from an EMBL/GenBank/DDBJ whole genome shotgun (WGS) entry which is preliminary data.</text>
</comment>
<sequence length="225" mass="24417">MATEPGPASRKLRILCLHGYLQNAEVFRGRIGSLRKGLKSRADFFFVDAPHLAQGEEAEIRAAGGSGDHPRAWWTWEDLDETKRPSKAAKYSGWKASVDVLEAALTEQPYDGILGFSQGATAAALFLAGQKNGTTTSALKFAILVSGFLPRDSSYAELLREGQVSIPTLFVHGSADDLVMPERGRELQATFSEGSTTLLEHPGAHFVPTCTGAVKQQIVQFLDRI</sequence>
<gene>
    <name evidence="3" type="ORF">WJX75_006540</name>
</gene>
<proteinExistence type="predicted"/>
<dbReference type="InterPro" id="IPR050593">
    <property type="entry name" value="LovG"/>
</dbReference>